<dbReference type="Proteomes" id="UP000199677">
    <property type="component" value="Unassembled WGS sequence"/>
</dbReference>
<dbReference type="AlphaFoldDB" id="A0A1H0IR67"/>
<dbReference type="STRING" id="416873.SAMN04487951_12148"/>
<protein>
    <submittedName>
        <fullName evidence="2">Uncharacterized protein</fullName>
    </submittedName>
</protein>
<name>A0A1H0IR67_9GAMM</name>
<feature type="signal peptide" evidence="1">
    <location>
        <begin position="1"/>
        <end position="25"/>
    </location>
</feature>
<evidence type="ECO:0000313" key="2">
    <source>
        <dbReference type="EMBL" id="SDO33979.1"/>
    </source>
</evidence>
<dbReference type="EMBL" id="FNII01000021">
    <property type="protein sequence ID" value="SDO33979.1"/>
    <property type="molecule type" value="Genomic_DNA"/>
</dbReference>
<feature type="chain" id="PRO_5011433040" evidence="1">
    <location>
        <begin position="26"/>
        <end position="51"/>
    </location>
</feature>
<proteinExistence type="predicted"/>
<evidence type="ECO:0000313" key="3">
    <source>
        <dbReference type="Proteomes" id="UP000199677"/>
    </source>
</evidence>
<reference evidence="3" key="1">
    <citation type="submission" date="2016-10" db="EMBL/GenBank/DDBJ databases">
        <authorList>
            <person name="Varghese N."/>
            <person name="Submissions S."/>
        </authorList>
    </citation>
    <scope>NUCLEOTIDE SEQUENCE [LARGE SCALE GENOMIC DNA]</scope>
    <source>
        <strain evidence="3">CGMCC 1.6494</strain>
    </source>
</reference>
<keyword evidence="3" id="KW-1185">Reference proteome</keyword>
<keyword evidence="1" id="KW-0732">Signal</keyword>
<accession>A0A1H0IR67</accession>
<gene>
    <name evidence="2" type="ORF">SAMN04487951_12148</name>
</gene>
<organism evidence="2 3">
    <name type="scientific">Vreelandella arcis</name>
    <dbReference type="NCBI Taxonomy" id="416873"/>
    <lineage>
        <taxon>Bacteria</taxon>
        <taxon>Pseudomonadati</taxon>
        <taxon>Pseudomonadota</taxon>
        <taxon>Gammaproteobacteria</taxon>
        <taxon>Oceanospirillales</taxon>
        <taxon>Halomonadaceae</taxon>
        <taxon>Vreelandella</taxon>
    </lineage>
</organism>
<sequence>MKKLAPLTTAILAAALAGYAATSRAYDPEESISGFKPGESRWYLRYGFAGL</sequence>
<evidence type="ECO:0000256" key="1">
    <source>
        <dbReference type="SAM" id="SignalP"/>
    </source>
</evidence>